<protein>
    <submittedName>
        <fullName evidence="2">Uncharacterized protein</fullName>
    </submittedName>
</protein>
<feature type="region of interest" description="Disordered" evidence="1">
    <location>
        <begin position="1"/>
        <end position="162"/>
    </location>
</feature>
<feature type="compositionally biased region" description="Polar residues" evidence="1">
    <location>
        <begin position="61"/>
        <end position="77"/>
    </location>
</feature>
<evidence type="ECO:0000313" key="2">
    <source>
        <dbReference type="EMBL" id="TKS13881.1"/>
    </source>
</evidence>
<sequence length="162" mass="17075">MRTSLMSKQKGQSPSNPAAASTQLTTAIPTHSSAACKRVISLGRDPHPNELLPSMQREAKGSQSHSSQIQAHTSADKATSIDEGTKPWHEEILNSNLNRPSSEPEVAAAKEPKTMGERASPYPSALKKGSPPSLQTGHPTSGAAIESTTNVAQALGREPHPN</sequence>
<comment type="caution">
    <text evidence="2">The sequence shown here is derived from an EMBL/GenBank/DDBJ whole genome shotgun (WGS) entry which is preliminary data.</text>
</comment>
<dbReference type="EMBL" id="RCHU01000122">
    <property type="protein sequence ID" value="TKS13881.1"/>
    <property type="molecule type" value="Genomic_DNA"/>
</dbReference>
<organism evidence="2">
    <name type="scientific">Populus alba</name>
    <name type="common">White poplar</name>
    <dbReference type="NCBI Taxonomy" id="43335"/>
    <lineage>
        <taxon>Eukaryota</taxon>
        <taxon>Viridiplantae</taxon>
        <taxon>Streptophyta</taxon>
        <taxon>Embryophyta</taxon>
        <taxon>Tracheophyta</taxon>
        <taxon>Spermatophyta</taxon>
        <taxon>Magnoliopsida</taxon>
        <taxon>eudicotyledons</taxon>
        <taxon>Gunneridae</taxon>
        <taxon>Pentapetalae</taxon>
        <taxon>rosids</taxon>
        <taxon>fabids</taxon>
        <taxon>Malpighiales</taxon>
        <taxon>Salicaceae</taxon>
        <taxon>Saliceae</taxon>
        <taxon>Populus</taxon>
    </lineage>
</organism>
<evidence type="ECO:0000256" key="1">
    <source>
        <dbReference type="SAM" id="MobiDB-lite"/>
    </source>
</evidence>
<accession>A0A4U5QTF7</accession>
<reference evidence="2" key="1">
    <citation type="submission" date="2018-10" db="EMBL/GenBank/DDBJ databases">
        <title>Population genomic analysis revealed the cold adaptation of white poplar.</title>
        <authorList>
            <person name="Liu Y.-J."/>
        </authorList>
    </citation>
    <scope>NUCLEOTIDE SEQUENCE [LARGE SCALE GENOMIC DNA]</scope>
    <source>
        <strain evidence="2">PAL-ZL1</strain>
    </source>
</reference>
<proteinExistence type="predicted"/>
<feature type="compositionally biased region" description="Basic and acidic residues" evidence="1">
    <location>
        <begin position="79"/>
        <end position="92"/>
    </location>
</feature>
<gene>
    <name evidence="2" type="ORF">D5086_0000048780</name>
</gene>
<name>A0A4U5QTF7_POPAL</name>
<dbReference type="AlphaFoldDB" id="A0A4U5QTF7"/>
<feature type="compositionally biased region" description="Polar residues" evidence="1">
    <location>
        <begin position="1"/>
        <end position="33"/>
    </location>
</feature>